<dbReference type="InterPro" id="IPR015424">
    <property type="entry name" value="PyrdxlP-dep_Trfase"/>
</dbReference>
<organism evidence="9 10">
    <name type="scientific">Jeotgalicoccus saudimassiliensis</name>
    <dbReference type="NCBI Taxonomy" id="1461582"/>
    <lineage>
        <taxon>Bacteria</taxon>
        <taxon>Bacillati</taxon>
        <taxon>Bacillota</taxon>
        <taxon>Bacilli</taxon>
        <taxon>Bacillales</taxon>
        <taxon>Staphylococcaceae</taxon>
        <taxon>Jeotgalicoccus</taxon>
    </lineage>
</organism>
<protein>
    <submittedName>
        <fullName evidence="9">HTH-type transcriptional regulatory protein GabR</fullName>
    </submittedName>
</protein>
<dbReference type="InterPro" id="IPR036388">
    <property type="entry name" value="WH-like_DNA-bd_sf"/>
</dbReference>
<evidence type="ECO:0000259" key="8">
    <source>
        <dbReference type="PROSITE" id="PS50949"/>
    </source>
</evidence>
<dbReference type="GO" id="GO:0008483">
    <property type="term" value="F:transaminase activity"/>
    <property type="evidence" value="ECO:0007669"/>
    <property type="project" value="UniProtKB-KW"/>
</dbReference>
<dbReference type="GO" id="GO:0003677">
    <property type="term" value="F:DNA binding"/>
    <property type="evidence" value="ECO:0007669"/>
    <property type="project" value="UniProtKB-KW"/>
</dbReference>
<dbReference type="SUPFAM" id="SSF53383">
    <property type="entry name" value="PLP-dependent transferases"/>
    <property type="match status" value="1"/>
</dbReference>
<dbReference type="AlphaFoldDB" id="A0A078MA13"/>
<evidence type="ECO:0000256" key="5">
    <source>
        <dbReference type="ARBA" id="ARBA00023015"/>
    </source>
</evidence>
<dbReference type="SUPFAM" id="SSF46785">
    <property type="entry name" value="Winged helix' DNA-binding domain"/>
    <property type="match status" value="1"/>
</dbReference>
<dbReference type="STRING" id="1461582.BN1048_01984"/>
<evidence type="ECO:0000256" key="2">
    <source>
        <dbReference type="ARBA" id="ARBA00005384"/>
    </source>
</evidence>
<gene>
    <name evidence="9" type="primary">gabR</name>
    <name evidence="9" type="ORF">BN1048_01984</name>
</gene>
<keyword evidence="10" id="KW-1185">Reference proteome</keyword>
<keyword evidence="7" id="KW-0804">Transcription</keyword>
<evidence type="ECO:0000256" key="6">
    <source>
        <dbReference type="ARBA" id="ARBA00023125"/>
    </source>
</evidence>
<dbReference type="eggNOG" id="COG1167">
    <property type="taxonomic scope" value="Bacteria"/>
</dbReference>
<evidence type="ECO:0000313" key="9">
    <source>
        <dbReference type="EMBL" id="CEA03135.1"/>
    </source>
</evidence>
<dbReference type="InterPro" id="IPR036390">
    <property type="entry name" value="WH_DNA-bd_sf"/>
</dbReference>
<dbReference type="InterPro" id="IPR015421">
    <property type="entry name" value="PyrdxlP-dep_Trfase_major"/>
</dbReference>
<dbReference type="RefSeq" id="WP_035810744.1">
    <property type="nucleotide sequence ID" value="NZ_CCSE01000001.1"/>
</dbReference>
<dbReference type="GO" id="GO:0003700">
    <property type="term" value="F:DNA-binding transcription factor activity"/>
    <property type="evidence" value="ECO:0007669"/>
    <property type="project" value="InterPro"/>
</dbReference>
<dbReference type="Pfam" id="PF00392">
    <property type="entry name" value="GntR"/>
    <property type="match status" value="1"/>
</dbReference>
<dbReference type="Gene3D" id="1.10.10.10">
    <property type="entry name" value="Winged helix-like DNA-binding domain superfamily/Winged helix DNA-binding domain"/>
    <property type="match status" value="1"/>
</dbReference>
<dbReference type="InterPro" id="IPR051446">
    <property type="entry name" value="HTH_trans_reg/aminotransferase"/>
</dbReference>
<dbReference type="Proteomes" id="UP000044136">
    <property type="component" value="Unassembled WGS sequence"/>
</dbReference>
<dbReference type="Gene3D" id="3.40.640.10">
    <property type="entry name" value="Type I PLP-dependent aspartate aminotransferase-like (Major domain)"/>
    <property type="match status" value="1"/>
</dbReference>
<dbReference type="PANTHER" id="PTHR46577:SF1">
    <property type="entry name" value="HTH-TYPE TRANSCRIPTIONAL REGULATORY PROTEIN GABR"/>
    <property type="match status" value="1"/>
</dbReference>
<evidence type="ECO:0000256" key="1">
    <source>
        <dbReference type="ARBA" id="ARBA00001933"/>
    </source>
</evidence>
<reference evidence="9 10" key="1">
    <citation type="submission" date="2014-07" db="EMBL/GenBank/DDBJ databases">
        <authorList>
            <person name="Urmite Genomes Urmite Genomes"/>
        </authorList>
    </citation>
    <scope>NUCLEOTIDE SEQUENCE [LARGE SCALE GENOMIC DNA]</scope>
    <source>
        <strain evidence="9 10">13MG44_air</strain>
    </source>
</reference>
<accession>A0A078MA13</accession>
<dbReference type="HOGENOM" id="CLU_017584_0_1_9"/>
<evidence type="ECO:0000256" key="3">
    <source>
        <dbReference type="ARBA" id="ARBA00022576"/>
    </source>
</evidence>
<comment type="cofactor">
    <cofactor evidence="1">
        <name>pyridoxal 5'-phosphate</name>
        <dbReference type="ChEBI" id="CHEBI:597326"/>
    </cofactor>
</comment>
<evidence type="ECO:0000256" key="7">
    <source>
        <dbReference type="ARBA" id="ARBA00023163"/>
    </source>
</evidence>
<evidence type="ECO:0000313" key="10">
    <source>
        <dbReference type="Proteomes" id="UP000044136"/>
    </source>
</evidence>
<proteinExistence type="inferred from homology"/>
<keyword evidence="6" id="KW-0238">DNA-binding</keyword>
<dbReference type="CDD" id="cd07377">
    <property type="entry name" value="WHTH_GntR"/>
    <property type="match status" value="1"/>
</dbReference>
<keyword evidence="3" id="KW-0808">Transferase</keyword>
<dbReference type="SMART" id="SM00345">
    <property type="entry name" value="HTH_GNTR"/>
    <property type="match status" value="1"/>
</dbReference>
<dbReference type="EMBL" id="CCSE01000001">
    <property type="protein sequence ID" value="CEA03135.1"/>
    <property type="molecule type" value="Genomic_DNA"/>
</dbReference>
<evidence type="ECO:0000256" key="4">
    <source>
        <dbReference type="ARBA" id="ARBA00022898"/>
    </source>
</evidence>
<dbReference type="PANTHER" id="PTHR46577">
    <property type="entry name" value="HTH-TYPE TRANSCRIPTIONAL REGULATORY PROTEIN GABR"/>
    <property type="match status" value="1"/>
</dbReference>
<comment type="similarity">
    <text evidence="2">In the C-terminal section; belongs to the class-I pyridoxal-phosphate-dependent aminotransferase family.</text>
</comment>
<dbReference type="InterPro" id="IPR000524">
    <property type="entry name" value="Tscrpt_reg_HTH_GntR"/>
</dbReference>
<keyword evidence="5" id="KW-0805">Transcription regulation</keyword>
<dbReference type="PROSITE" id="PS50949">
    <property type="entry name" value="HTH_GNTR"/>
    <property type="match status" value="1"/>
</dbReference>
<feature type="domain" description="HTH gntR-type" evidence="8">
    <location>
        <begin position="11"/>
        <end position="79"/>
    </location>
</feature>
<name>A0A078MA13_9STAP</name>
<dbReference type="OrthoDB" id="9808770at2"/>
<keyword evidence="3" id="KW-0032">Aminotransferase</keyword>
<dbReference type="CDD" id="cd00609">
    <property type="entry name" value="AAT_like"/>
    <property type="match status" value="1"/>
</dbReference>
<sequence length="444" mass="50159">MFINLDKENPIPLYEQLYQDIKKKILNNHLAGDVKLPSKRQLSGDLSVSMTTVERAYNLLIDENMIYTKEKSGHYVVPTETLHTQDKKLRAVRMPKRQESILPLGKVDTSIVQNDVIKQLSTAVFSDLSLLNSGQSSGEPVLKETIREYLYVNRGVQCQSEQIFIGPSTEHLLEQVFYLLDYPKVTLEDPGYPVVKNVLERLKIPYDSAPVEADGIEINTVKELNNKLTHITPSHQFPGGAVMSLNKRIQLLNAVSERGSYLIEDDYDSEFRYTGRPLSSLQGLDQNDRTIYMNTFSKSIYPSLRLAVMILPTELAERYYESKLSCNVSRQIQHIVAGFISGGYLNRHVNRVRKFYGGKMKAVTSAIQLMYPEIEISGEHTGMHFVLRVPGVDLREPAEQHRIISMSAYSSAEEYCDTVLVGIGGKSTEEIVEILDSFLVDAAD</sequence>
<keyword evidence="4" id="KW-0663">Pyridoxal phosphate</keyword>